<dbReference type="Proteomes" id="UP000708208">
    <property type="component" value="Unassembled WGS sequence"/>
</dbReference>
<dbReference type="GO" id="GO:0008063">
    <property type="term" value="P:Toll signaling pathway"/>
    <property type="evidence" value="ECO:0007669"/>
    <property type="project" value="TreeGrafter"/>
</dbReference>
<evidence type="ECO:0000313" key="6">
    <source>
        <dbReference type="Proteomes" id="UP000708208"/>
    </source>
</evidence>
<dbReference type="AlphaFoldDB" id="A0A8J2JY45"/>
<dbReference type="PANTHER" id="PTHR15079">
    <property type="entry name" value="MYD88"/>
    <property type="match status" value="1"/>
</dbReference>
<dbReference type="GO" id="GO:0035325">
    <property type="term" value="F:Toll-like receptor binding"/>
    <property type="evidence" value="ECO:0007669"/>
    <property type="project" value="TreeGrafter"/>
</dbReference>
<dbReference type="InterPro" id="IPR000488">
    <property type="entry name" value="Death_dom"/>
</dbReference>
<dbReference type="InterPro" id="IPR000157">
    <property type="entry name" value="TIR_dom"/>
</dbReference>
<evidence type="ECO:0000313" key="5">
    <source>
        <dbReference type="EMBL" id="CAG7726742.1"/>
    </source>
</evidence>
<evidence type="ECO:0000259" key="4">
    <source>
        <dbReference type="PROSITE" id="PS50104"/>
    </source>
</evidence>
<dbReference type="EMBL" id="CAJVCH010139381">
    <property type="protein sequence ID" value="CAG7726742.1"/>
    <property type="molecule type" value="Genomic_DNA"/>
</dbReference>
<evidence type="ECO:0000259" key="3">
    <source>
        <dbReference type="PROSITE" id="PS50017"/>
    </source>
</evidence>
<feature type="non-terminal residue" evidence="5">
    <location>
        <position position="1"/>
    </location>
</feature>
<dbReference type="GO" id="GO:0050830">
    <property type="term" value="P:defense response to Gram-positive bacterium"/>
    <property type="evidence" value="ECO:0007669"/>
    <property type="project" value="TreeGrafter"/>
</dbReference>
<dbReference type="GO" id="GO:0034142">
    <property type="term" value="P:toll-like receptor 4 signaling pathway"/>
    <property type="evidence" value="ECO:0007669"/>
    <property type="project" value="TreeGrafter"/>
</dbReference>
<accession>A0A8J2JY45</accession>
<evidence type="ECO:0000256" key="1">
    <source>
        <dbReference type="ARBA" id="ARBA00004496"/>
    </source>
</evidence>
<organism evidence="5 6">
    <name type="scientific">Allacma fusca</name>
    <dbReference type="NCBI Taxonomy" id="39272"/>
    <lineage>
        <taxon>Eukaryota</taxon>
        <taxon>Metazoa</taxon>
        <taxon>Ecdysozoa</taxon>
        <taxon>Arthropoda</taxon>
        <taxon>Hexapoda</taxon>
        <taxon>Collembola</taxon>
        <taxon>Symphypleona</taxon>
        <taxon>Sminthuridae</taxon>
        <taxon>Allacma</taxon>
    </lineage>
</organism>
<comment type="caution">
    <text evidence="5">The sequence shown here is derived from an EMBL/GenBank/DDBJ whole genome shotgun (WGS) entry which is preliminary data.</text>
</comment>
<protein>
    <recommendedName>
        <fullName evidence="7">TIR domain-containing protein</fullName>
    </recommendedName>
</protein>
<dbReference type="Pfam" id="PF00531">
    <property type="entry name" value="Death"/>
    <property type="match status" value="1"/>
</dbReference>
<proteinExistence type="predicted"/>
<keyword evidence="6" id="KW-1185">Reference proteome</keyword>
<dbReference type="PROSITE" id="PS50017">
    <property type="entry name" value="DEATH_DOMAIN"/>
    <property type="match status" value="1"/>
</dbReference>
<dbReference type="PANTHER" id="PTHR15079:SF3">
    <property type="entry name" value="MYELOID DIFFERENTIATION PRIMARY RESPONSE PROTEIN MYD88"/>
    <property type="match status" value="1"/>
</dbReference>
<dbReference type="GO" id="GO:0070976">
    <property type="term" value="F:TIR domain binding"/>
    <property type="evidence" value="ECO:0007669"/>
    <property type="project" value="InterPro"/>
</dbReference>
<dbReference type="InterPro" id="IPR017281">
    <property type="entry name" value="Myelin_different_resp_MyD88"/>
</dbReference>
<evidence type="ECO:0008006" key="7">
    <source>
        <dbReference type="Google" id="ProtNLM"/>
    </source>
</evidence>
<gene>
    <name evidence="5" type="ORF">AFUS01_LOCUS15633</name>
</gene>
<dbReference type="PROSITE" id="PS50104">
    <property type="entry name" value="TIR"/>
    <property type="match status" value="1"/>
</dbReference>
<dbReference type="GO" id="GO:0043123">
    <property type="term" value="P:positive regulation of canonical NF-kappaB signal transduction"/>
    <property type="evidence" value="ECO:0007669"/>
    <property type="project" value="InterPro"/>
</dbReference>
<reference evidence="5" key="1">
    <citation type="submission" date="2021-06" db="EMBL/GenBank/DDBJ databases">
        <authorList>
            <person name="Hodson N. C."/>
            <person name="Mongue J. A."/>
            <person name="Jaron S. K."/>
        </authorList>
    </citation>
    <scope>NUCLEOTIDE SEQUENCE</scope>
</reference>
<dbReference type="Pfam" id="PF13676">
    <property type="entry name" value="TIR_2"/>
    <property type="match status" value="1"/>
</dbReference>
<feature type="domain" description="Death" evidence="3">
    <location>
        <begin position="60"/>
        <end position="119"/>
    </location>
</feature>
<dbReference type="OrthoDB" id="10037120at2759"/>
<evidence type="ECO:0000256" key="2">
    <source>
        <dbReference type="ARBA" id="ARBA00022490"/>
    </source>
</evidence>
<name>A0A8J2JY45_9HEXA</name>
<dbReference type="GO" id="GO:0005886">
    <property type="term" value="C:plasma membrane"/>
    <property type="evidence" value="ECO:0007669"/>
    <property type="project" value="TreeGrafter"/>
</dbReference>
<keyword evidence="2" id="KW-0963">Cytoplasm</keyword>
<dbReference type="GO" id="GO:0005737">
    <property type="term" value="C:cytoplasm"/>
    <property type="evidence" value="ECO:0007669"/>
    <property type="project" value="UniProtKB-SubCell"/>
</dbReference>
<comment type="subcellular location">
    <subcellularLocation>
        <location evidence="1">Cytoplasm</location>
    </subcellularLocation>
</comment>
<dbReference type="GO" id="GO:0045087">
    <property type="term" value="P:innate immune response"/>
    <property type="evidence" value="ECO:0007669"/>
    <property type="project" value="TreeGrafter"/>
</dbReference>
<sequence>MNGSHILNEHDFVGLENEYKSFTDRNNAPLTFLRPSTIQLLCTLLNPIKIIPNENGLLRDWRGLAELSGITSEKIIYFESKENPTSEFLKHWMKEEGKTRSINDLRAFLAVIDRYDACDDCSPMFENDIKFYWSLDETTRNKSSISYNDKTASVDHDVLTIGDTQSETPARYDAFILYAEEDSDFAMQIVEKMEDEYNLKICVKDRDLLGGSMFEHEIIGRIIEERCNRLLAIFSPHFLKSQANQFLVSYAQALAL</sequence>
<feature type="domain" description="TIR" evidence="4">
    <location>
        <begin position="170"/>
        <end position="256"/>
    </location>
</feature>
<dbReference type="GO" id="GO:0002755">
    <property type="term" value="P:MyD88-dependent toll-like receptor signaling pathway"/>
    <property type="evidence" value="ECO:0007669"/>
    <property type="project" value="InterPro"/>
</dbReference>